<dbReference type="VEuPathDB" id="VectorBase:AMEC007243"/>
<feature type="compositionally biased region" description="Polar residues" evidence="1">
    <location>
        <begin position="11"/>
        <end position="20"/>
    </location>
</feature>
<feature type="region of interest" description="Disordered" evidence="1">
    <location>
        <begin position="1"/>
        <end position="37"/>
    </location>
</feature>
<evidence type="ECO:0000256" key="1">
    <source>
        <dbReference type="SAM" id="MobiDB-lite"/>
    </source>
</evidence>
<organism evidence="2 3">
    <name type="scientific">Anopheles melas</name>
    <dbReference type="NCBI Taxonomy" id="34690"/>
    <lineage>
        <taxon>Eukaryota</taxon>
        <taxon>Metazoa</taxon>
        <taxon>Ecdysozoa</taxon>
        <taxon>Arthropoda</taxon>
        <taxon>Hexapoda</taxon>
        <taxon>Insecta</taxon>
        <taxon>Pterygota</taxon>
        <taxon>Neoptera</taxon>
        <taxon>Endopterygota</taxon>
        <taxon>Diptera</taxon>
        <taxon>Nematocera</taxon>
        <taxon>Culicoidea</taxon>
        <taxon>Culicidae</taxon>
        <taxon>Anophelinae</taxon>
        <taxon>Anopheles</taxon>
    </lineage>
</organism>
<dbReference type="AlphaFoldDB" id="A0A182TRY2"/>
<dbReference type="EnsemblMetazoa" id="AMEC007243-RA">
    <property type="protein sequence ID" value="AMEC007243-PA"/>
    <property type="gene ID" value="AMEC007243"/>
</dbReference>
<protein>
    <submittedName>
        <fullName evidence="2">Uncharacterized protein</fullName>
    </submittedName>
</protein>
<evidence type="ECO:0000313" key="2">
    <source>
        <dbReference type="EnsemblMetazoa" id="AMEC007243-PA"/>
    </source>
</evidence>
<reference evidence="3" key="1">
    <citation type="submission" date="2014-01" db="EMBL/GenBank/DDBJ databases">
        <title>The Genome Sequence of Anopheles melas CM1001059_A (V2).</title>
        <authorList>
            <consortium name="The Broad Institute Genomics Platform"/>
            <person name="Neafsey D.E."/>
            <person name="Besansky N."/>
            <person name="Howell P."/>
            <person name="Walton C."/>
            <person name="Young S.K."/>
            <person name="Zeng Q."/>
            <person name="Gargeya S."/>
            <person name="Fitzgerald M."/>
            <person name="Haas B."/>
            <person name="Abouelleil A."/>
            <person name="Allen A.W."/>
            <person name="Alvarado L."/>
            <person name="Arachchi H.M."/>
            <person name="Berlin A.M."/>
            <person name="Chapman S.B."/>
            <person name="Gainer-Dewar J."/>
            <person name="Goldberg J."/>
            <person name="Griggs A."/>
            <person name="Gujja S."/>
            <person name="Hansen M."/>
            <person name="Howarth C."/>
            <person name="Imamovic A."/>
            <person name="Ireland A."/>
            <person name="Larimer J."/>
            <person name="McCowan C."/>
            <person name="Murphy C."/>
            <person name="Pearson M."/>
            <person name="Poon T.W."/>
            <person name="Priest M."/>
            <person name="Roberts A."/>
            <person name="Saif S."/>
            <person name="Shea T."/>
            <person name="Sisk P."/>
            <person name="Sykes S."/>
            <person name="Wortman J."/>
            <person name="Nusbaum C."/>
            <person name="Birren B."/>
        </authorList>
    </citation>
    <scope>NUCLEOTIDE SEQUENCE [LARGE SCALE GENOMIC DNA]</scope>
    <source>
        <strain evidence="3">CM1001059</strain>
    </source>
</reference>
<keyword evidence="3" id="KW-1185">Reference proteome</keyword>
<evidence type="ECO:0000313" key="3">
    <source>
        <dbReference type="Proteomes" id="UP000075902"/>
    </source>
</evidence>
<dbReference type="Proteomes" id="UP000075902">
    <property type="component" value="Unassembled WGS sequence"/>
</dbReference>
<reference evidence="2" key="2">
    <citation type="submission" date="2020-05" db="UniProtKB">
        <authorList>
            <consortium name="EnsemblMetazoa"/>
        </authorList>
    </citation>
    <scope>IDENTIFICATION</scope>
    <source>
        <strain evidence="2">CM1001059</strain>
    </source>
</reference>
<sequence length="105" mass="11675">MRTKTDDVDAMTNTATTTPAQGKDKETVESPRCANRSSSTIPNRFILWCRVGLVVTLLRWLQLPVFGSMTDRLIASDRLMYALEQCKSATTHPQTGRKAAPHPDV</sequence>
<name>A0A182TRY2_9DIPT</name>
<proteinExistence type="predicted"/>
<accession>A0A182TRY2</accession>